<organism evidence="1">
    <name type="scientific">Anguilla anguilla</name>
    <name type="common">European freshwater eel</name>
    <name type="synonym">Muraena anguilla</name>
    <dbReference type="NCBI Taxonomy" id="7936"/>
    <lineage>
        <taxon>Eukaryota</taxon>
        <taxon>Metazoa</taxon>
        <taxon>Chordata</taxon>
        <taxon>Craniata</taxon>
        <taxon>Vertebrata</taxon>
        <taxon>Euteleostomi</taxon>
        <taxon>Actinopterygii</taxon>
        <taxon>Neopterygii</taxon>
        <taxon>Teleostei</taxon>
        <taxon>Anguilliformes</taxon>
        <taxon>Anguillidae</taxon>
        <taxon>Anguilla</taxon>
    </lineage>
</organism>
<evidence type="ECO:0000313" key="1">
    <source>
        <dbReference type="EMBL" id="JAH10918.1"/>
    </source>
</evidence>
<name>A0A0E9Q498_ANGAN</name>
<dbReference type="AlphaFoldDB" id="A0A0E9Q498"/>
<sequence length="48" mass="5192">MPLAPPLKKAFYAVCVNFSSRIGSNNGVDQGYSGRVWPCGSLPHTVRL</sequence>
<dbReference type="EMBL" id="GBXM01097659">
    <property type="protein sequence ID" value="JAH10918.1"/>
    <property type="molecule type" value="Transcribed_RNA"/>
</dbReference>
<protein>
    <submittedName>
        <fullName evidence="1">Uncharacterized protein</fullName>
    </submittedName>
</protein>
<reference evidence="1" key="1">
    <citation type="submission" date="2014-11" db="EMBL/GenBank/DDBJ databases">
        <authorList>
            <person name="Amaro Gonzalez C."/>
        </authorList>
    </citation>
    <scope>NUCLEOTIDE SEQUENCE</scope>
</reference>
<reference evidence="1" key="2">
    <citation type="journal article" date="2015" name="Fish Shellfish Immunol.">
        <title>Early steps in the European eel (Anguilla anguilla)-Vibrio vulnificus interaction in the gills: Role of the RtxA13 toxin.</title>
        <authorList>
            <person name="Callol A."/>
            <person name="Pajuelo D."/>
            <person name="Ebbesson L."/>
            <person name="Teles M."/>
            <person name="MacKenzie S."/>
            <person name="Amaro C."/>
        </authorList>
    </citation>
    <scope>NUCLEOTIDE SEQUENCE</scope>
</reference>
<accession>A0A0E9Q498</accession>
<proteinExistence type="predicted"/>